<dbReference type="EMBL" id="VNIB01000019">
    <property type="protein sequence ID" value="TYO95465.1"/>
    <property type="molecule type" value="Genomic_DNA"/>
</dbReference>
<dbReference type="SUPFAM" id="SSF52467">
    <property type="entry name" value="DHS-like NAD/FAD-binding domain"/>
    <property type="match status" value="1"/>
</dbReference>
<dbReference type="Proteomes" id="UP000324159">
    <property type="component" value="Unassembled WGS sequence"/>
</dbReference>
<dbReference type="PROSITE" id="PS00696">
    <property type="entry name" value="ETF_ALPHA"/>
    <property type="match status" value="1"/>
</dbReference>
<sequence length="87" mass="9008">AASRPVVDAGWVPHDRQVGTTGQTVSPKLYVACGISGAIQHLAGMKKSDFILAINTDPEAPIGEVADVLVVADVKQFVPALTEKLAG</sequence>
<dbReference type="PANTHER" id="PTHR43153:SF1">
    <property type="entry name" value="ELECTRON TRANSFER FLAVOPROTEIN SUBUNIT ALPHA, MITOCHONDRIAL"/>
    <property type="match status" value="1"/>
</dbReference>
<reference evidence="3 4" key="1">
    <citation type="submission" date="2019-07" db="EMBL/GenBank/DDBJ databases">
        <title>Genomic Encyclopedia of Type Strains, Phase IV (KMG-IV): sequencing the most valuable type-strain genomes for metagenomic binning, comparative biology and taxonomic classification.</title>
        <authorList>
            <person name="Goeker M."/>
        </authorList>
    </citation>
    <scope>NUCLEOTIDE SEQUENCE [LARGE SCALE GENOMIC DNA]</scope>
    <source>
        <strain evidence="3 4">SS015</strain>
    </source>
</reference>
<dbReference type="PANTHER" id="PTHR43153">
    <property type="entry name" value="ELECTRON TRANSFER FLAVOPROTEIN ALPHA"/>
    <property type="match status" value="1"/>
</dbReference>
<dbReference type="GO" id="GO:0033539">
    <property type="term" value="P:fatty acid beta-oxidation using acyl-CoA dehydrogenase"/>
    <property type="evidence" value="ECO:0007669"/>
    <property type="project" value="TreeGrafter"/>
</dbReference>
<keyword evidence="1" id="KW-0813">Transport</keyword>
<keyword evidence="4" id="KW-1185">Reference proteome</keyword>
<dbReference type="InterPro" id="IPR014731">
    <property type="entry name" value="ETF_asu_C"/>
</dbReference>
<dbReference type="InterPro" id="IPR018206">
    <property type="entry name" value="ETF_asu_C_CS"/>
</dbReference>
<evidence type="ECO:0000259" key="2">
    <source>
        <dbReference type="Pfam" id="PF00766"/>
    </source>
</evidence>
<dbReference type="Pfam" id="PF00766">
    <property type="entry name" value="ETF_alpha"/>
    <property type="match status" value="1"/>
</dbReference>
<proteinExistence type="predicted"/>
<protein>
    <submittedName>
        <fullName evidence="3">Electron transfer flavoprotein</fullName>
    </submittedName>
</protein>
<dbReference type="GO" id="GO:0050660">
    <property type="term" value="F:flavin adenine dinucleotide binding"/>
    <property type="evidence" value="ECO:0007669"/>
    <property type="project" value="InterPro"/>
</dbReference>
<dbReference type="GO" id="GO:0009055">
    <property type="term" value="F:electron transfer activity"/>
    <property type="evidence" value="ECO:0007669"/>
    <property type="project" value="InterPro"/>
</dbReference>
<dbReference type="InterPro" id="IPR001308">
    <property type="entry name" value="ETF_a/FixB"/>
</dbReference>
<evidence type="ECO:0000313" key="4">
    <source>
        <dbReference type="Proteomes" id="UP000324159"/>
    </source>
</evidence>
<gene>
    <name evidence="3" type="ORF">EDC39_11942</name>
</gene>
<evidence type="ECO:0000313" key="3">
    <source>
        <dbReference type="EMBL" id="TYO95465.1"/>
    </source>
</evidence>
<comment type="caution">
    <text evidence="3">The sequence shown here is derived from an EMBL/GenBank/DDBJ whole genome shotgun (WGS) entry which is preliminary data.</text>
</comment>
<evidence type="ECO:0000256" key="1">
    <source>
        <dbReference type="ARBA" id="ARBA00022982"/>
    </source>
</evidence>
<feature type="domain" description="Electron transfer flavoprotein alpha subunit C-terminal" evidence="2">
    <location>
        <begin position="1"/>
        <end position="46"/>
    </location>
</feature>
<organism evidence="3 4">
    <name type="scientific">Geothermobacter ehrlichii</name>
    <dbReference type="NCBI Taxonomy" id="213224"/>
    <lineage>
        <taxon>Bacteria</taxon>
        <taxon>Pseudomonadati</taxon>
        <taxon>Thermodesulfobacteriota</taxon>
        <taxon>Desulfuromonadia</taxon>
        <taxon>Desulfuromonadales</taxon>
        <taxon>Geothermobacteraceae</taxon>
        <taxon>Geothermobacter</taxon>
    </lineage>
</organism>
<dbReference type="InterPro" id="IPR029035">
    <property type="entry name" value="DHS-like_NAD/FAD-binding_dom"/>
</dbReference>
<dbReference type="RefSeq" id="WP_148897153.1">
    <property type="nucleotide sequence ID" value="NZ_VNIB01000019.1"/>
</dbReference>
<keyword evidence="1" id="KW-0249">Electron transport</keyword>
<feature type="non-terminal residue" evidence="3">
    <location>
        <position position="1"/>
    </location>
</feature>
<accession>A0A5D3WEH1</accession>
<dbReference type="Gene3D" id="3.40.50.1220">
    <property type="entry name" value="TPP-binding domain"/>
    <property type="match status" value="1"/>
</dbReference>
<dbReference type="OrthoDB" id="9770286at2"/>
<dbReference type="AlphaFoldDB" id="A0A5D3WEH1"/>
<name>A0A5D3WEH1_9BACT</name>